<protein>
    <submittedName>
        <fullName evidence="1">RNA polymerase subunit</fullName>
    </submittedName>
</protein>
<sequence>MTRNPKMILEVLEAIAEYFKADPEIATDCYLYLASSLSDAREQDRARTAIEQMGRCPKCGLELVPYEWDEEHTELDDRPKEHFCNYLCPECDFNG</sequence>
<evidence type="ECO:0000313" key="1">
    <source>
        <dbReference type="EMBL" id="DAF50282.1"/>
    </source>
</evidence>
<accession>A0A8S5SI52</accession>
<dbReference type="EMBL" id="BK032595">
    <property type="protein sequence ID" value="DAF50282.1"/>
    <property type="molecule type" value="Genomic_DNA"/>
</dbReference>
<reference evidence="1" key="1">
    <citation type="journal article" date="2021" name="Proc. Natl. Acad. Sci. U.S.A.">
        <title>A Catalog of Tens of Thousands of Viruses from Human Metagenomes Reveals Hidden Associations with Chronic Diseases.</title>
        <authorList>
            <person name="Tisza M.J."/>
            <person name="Buck C.B."/>
        </authorList>
    </citation>
    <scope>NUCLEOTIDE SEQUENCE</scope>
    <source>
        <strain evidence="1">CtBCr48</strain>
    </source>
</reference>
<organism evidence="1">
    <name type="scientific">Siphoviridae sp. ctBCr48</name>
    <dbReference type="NCBI Taxonomy" id="2827802"/>
    <lineage>
        <taxon>Viruses</taxon>
        <taxon>Duplodnaviria</taxon>
        <taxon>Heunggongvirae</taxon>
        <taxon>Uroviricota</taxon>
        <taxon>Caudoviricetes</taxon>
    </lineage>
</organism>
<name>A0A8S5SI52_9CAUD</name>
<proteinExistence type="predicted"/>